<dbReference type="Pfam" id="PF11276">
    <property type="entry name" value="DUF3078"/>
    <property type="match status" value="1"/>
</dbReference>
<gene>
    <name evidence="2" type="ORF">GCM10011506_07790</name>
</gene>
<dbReference type="InterPro" id="IPR021428">
    <property type="entry name" value="DUF3078"/>
</dbReference>
<feature type="chain" id="PRO_5047441032" description="DUF3078 domain-containing protein" evidence="1">
    <location>
        <begin position="20"/>
        <end position="309"/>
    </location>
</feature>
<organism evidence="2 3">
    <name type="scientific">Marivirga lumbricoides</name>
    <dbReference type="NCBI Taxonomy" id="1046115"/>
    <lineage>
        <taxon>Bacteria</taxon>
        <taxon>Pseudomonadati</taxon>
        <taxon>Bacteroidota</taxon>
        <taxon>Cytophagia</taxon>
        <taxon>Cytophagales</taxon>
        <taxon>Marivirgaceae</taxon>
        <taxon>Marivirga</taxon>
    </lineage>
</organism>
<feature type="signal peptide" evidence="1">
    <location>
        <begin position="1"/>
        <end position="19"/>
    </location>
</feature>
<dbReference type="EMBL" id="BMEC01000002">
    <property type="protein sequence ID" value="GGC24918.1"/>
    <property type="molecule type" value="Genomic_DNA"/>
</dbReference>
<reference evidence="3" key="1">
    <citation type="journal article" date="2019" name="Int. J. Syst. Evol. Microbiol.">
        <title>The Global Catalogue of Microorganisms (GCM) 10K type strain sequencing project: providing services to taxonomists for standard genome sequencing and annotation.</title>
        <authorList>
            <consortium name="The Broad Institute Genomics Platform"/>
            <consortium name="The Broad Institute Genome Sequencing Center for Infectious Disease"/>
            <person name="Wu L."/>
            <person name="Ma J."/>
        </authorList>
    </citation>
    <scope>NUCLEOTIDE SEQUENCE [LARGE SCALE GENOMIC DNA]</scope>
    <source>
        <strain evidence="3">CGMCC 1.10832</strain>
    </source>
</reference>
<protein>
    <recommendedName>
        <fullName evidence="4">DUF3078 domain-containing protein</fullName>
    </recommendedName>
</protein>
<dbReference type="RefSeq" id="WP_188460499.1">
    <property type="nucleotide sequence ID" value="NZ_BAABHU010000002.1"/>
</dbReference>
<evidence type="ECO:0008006" key="4">
    <source>
        <dbReference type="Google" id="ProtNLM"/>
    </source>
</evidence>
<name>A0ABQ1LLQ8_9BACT</name>
<accession>A0ABQ1LLQ8</accession>
<comment type="caution">
    <text evidence="2">The sequence shown here is derived from an EMBL/GenBank/DDBJ whole genome shotgun (WGS) entry which is preliminary data.</text>
</comment>
<sequence length="309" mass="34530">MKFILPVIFLFSISLNVGAQTDTTNIIPLDTIPADTSYWNTEIKLNLNFSQVSLTNWSGGGNSSVSIGALTNFKANYQKDKDVWENRLNMAYGVLRQGDEDQPFVKTDDNIILSTKYSRKLKDNIFISSLIDFRTQFYKGVDVVDGNEVVISRFMSPGFLLANIGITYRYKKIFSATLSPLSSKTTFVADDSLSAAGNYGVDPGEHSRFQGGMNFTSSLQTPIMENVDFSTNLNLFSAYEDLAEIDVNWETLLTFKINKFLTSSFATQLIYDEDVKSKEVVVNEATEEVRLVPGVQFKSVINIGLAFTF</sequence>
<keyword evidence="3" id="KW-1185">Reference proteome</keyword>
<keyword evidence="1" id="KW-0732">Signal</keyword>
<evidence type="ECO:0000313" key="3">
    <source>
        <dbReference type="Proteomes" id="UP000636010"/>
    </source>
</evidence>
<evidence type="ECO:0000256" key="1">
    <source>
        <dbReference type="SAM" id="SignalP"/>
    </source>
</evidence>
<dbReference type="Proteomes" id="UP000636010">
    <property type="component" value="Unassembled WGS sequence"/>
</dbReference>
<proteinExistence type="predicted"/>
<evidence type="ECO:0000313" key="2">
    <source>
        <dbReference type="EMBL" id="GGC24918.1"/>
    </source>
</evidence>